<reference evidence="1" key="2">
    <citation type="journal article" date="2015" name="Data Brief">
        <title>Shoot transcriptome of the giant reed, Arundo donax.</title>
        <authorList>
            <person name="Barrero R.A."/>
            <person name="Guerrero F.D."/>
            <person name="Moolhuijzen P."/>
            <person name="Goolsby J.A."/>
            <person name="Tidwell J."/>
            <person name="Bellgard S.E."/>
            <person name="Bellgard M.I."/>
        </authorList>
    </citation>
    <scope>NUCLEOTIDE SEQUENCE</scope>
    <source>
        <tissue evidence="1">Shoot tissue taken approximately 20 cm above the soil surface</tissue>
    </source>
</reference>
<name>A0A0A9BIY0_ARUDO</name>
<dbReference type="EMBL" id="GBRH01234549">
    <property type="protein sequence ID" value="JAD63346.1"/>
    <property type="molecule type" value="Transcribed_RNA"/>
</dbReference>
<dbReference type="AlphaFoldDB" id="A0A0A9BIY0"/>
<protein>
    <submittedName>
        <fullName evidence="1">Uncharacterized protein</fullName>
    </submittedName>
</protein>
<evidence type="ECO:0000313" key="1">
    <source>
        <dbReference type="EMBL" id="JAD63346.1"/>
    </source>
</evidence>
<proteinExistence type="predicted"/>
<organism evidence="1">
    <name type="scientific">Arundo donax</name>
    <name type="common">Giant reed</name>
    <name type="synonym">Donax arundinaceus</name>
    <dbReference type="NCBI Taxonomy" id="35708"/>
    <lineage>
        <taxon>Eukaryota</taxon>
        <taxon>Viridiplantae</taxon>
        <taxon>Streptophyta</taxon>
        <taxon>Embryophyta</taxon>
        <taxon>Tracheophyta</taxon>
        <taxon>Spermatophyta</taxon>
        <taxon>Magnoliopsida</taxon>
        <taxon>Liliopsida</taxon>
        <taxon>Poales</taxon>
        <taxon>Poaceae</taxon>
        <taxon>PACMAD clade</taxon>
        <taxon>Arundinoideae</taxon>
        <taxon>Arundineae</taxon>
        <taxon>Arundo</taxon>
    </lineage>
</organism>
<sequence>MAPCSPGSSSINIPTDRPSRYAGIARSSESAFFSLHSAAK</sequence>
<reference evidence="1" key="1">
    <citation type="submission" date="2014-09" db="EMBL/GenBank/DDBJ databases">
        <authorList>
            <person name="Magalhaes I.L.F."/>
            <person name="Oliveira U."/>
            <person name="Santos F.R."/>
            <person name="Vidigal T.H.D.A."/>
            <person name="Brescovit A.D."/>
            <person name="Santos A.J."/>
        </authorList>
    </citation>
    <scope>NUCLEOTIDE SEQUENCE</scope>
    <source>
        <tissue evidence="1">Shoot tissue taken approximately 20 cm above the soil surface</tissue>
    </source>
</reference>
<accession>A0A0A9BIY0</accession>